<dbReference type="AlphaFoldDB" id="F7ZIN1"/>
<dbReference type="OrthoDB" id="9801602at2"/>
<dbReference type="HOGENOM" id="CLU_000445_69_12_5"/>
<protein>
    <submittedName>
        <fullName evidence="5">Response regulator</fullName>
    </submittedName>
</protein>
<keyword evidence="6" id="KW-1185">Reference proteome</keyword>
<name>F7ZIN1_ROSLO</name>
<dbReference type="Proteomes" id="UP000001353">
    <property type="component" value="Chromosome"/>
</dbReference>
<reference evidence="5 6" key="1">
    <citation type="journal article" date="2011" name="BMC Genomics">
        <title>Comparative genome analysis and genome-guided physiological analysis of Roseobacter litoralis.</title>
        <authorList>
            <person name="Kalhoefer D."/>
            <person name="Thole S."/>
            <person name="Voget S."/>
            <person name="Lehmann R."/>
            <person name="Liesegang H."/>
            <person name="Wollher A."/>
            <person name="Daniel R."/>
            <person name="Simon M."/>
            <person name="Brinkhoff T."/>
        </authorList>
    </citation>
    <scope>NUCLEOTIDE SEQUENCE [LARGE SCALE GENOMIC DNA]</scope>
    <source>
        <strain evidence="6">ATCC 49566 / DSM 6996 / JCM 21268 / NBRC 15278 / OCh 149</strain>
    </source>
</reference>
<dbReference type="SUPFAM" id="SSF52172">
    <property type="entry name" value="CheY-like"/>
    <property type="match status" value="1"/>
</dbReference>
<dbReference type="GO" id="GO:0000160">
    <property type="term" value="P:phosphorelay signal transduction system"/>
    <property type="evidence" value="ECO:0007669"/>
    <property type="project" value="UniProtKB-KW"/>
</dbReference>
<evidence type="ECO:0000259" key="4">
    <source>
        <dbReference type="PROSITE" id="PS50110"/>
    </source>
</evidence>
<dbReference type="eggNOG" id="COG0745">
    <property type="taxonomic scope" value="Bacteria"/>
</dbReference>
<evidence type="ECO:0000256" key="3">
    <source>
        <dbReference type="PROSITE-ProRule" id="PRU00169"/>
    </source>
</evidence>
<evidence type="ECO:0000256" key="1">
    <source>
        <dbReference type="ARBA" id="ARBA00022553"/>
    </source>
</evidence>
<keyword evidence="2" id="KW-0902">Two-component regulatory system</keyword>
<dbReference type="Pfam" id="PF00072">
    <property type="entry name" value="Response_reg"/>
    <property type="match status" value="1"/>
</dbReference>
<keyword evidence="1 3" id="KW-0597">Phosphoprotein</keyword>
<sequence length="131" mass="14718">MKRAKKILLIEDDDFTRFMMRQIIKTLNVDVDVAHDGQDGVLKLSQNPCAYGVILMDIHMPRLDGTESTRRIRTMSDDPPRNVPIIAVTTDERYHNSELIADLGMNGFISKPVTAGELIGLVDRYCVGSLE</sequence>
<feature type="modified residue" description="4-aspartylphosphate" evidence="3">
    <location>
        <position position="57"/>
    </location>
</feature>
<dbReference type="InterPro" id="IPR011006">
    <property type="entry name" value="CheY-like_superfamily"/>
</dbReference>
<dbReference type="PANTHER" id="PTHR45339:SF1">
    <property type="entry name" value="HYBRID SIGNAL TRANSDUCTION HISTIDINE KINASE J"/>
    <property type="match status" value="1"/>
</dbReference>
<dbReference type="Gene3D" id="3.40.50.2300">
    <property type="match status" value="1"/>
</dbReference>
<evidence type="ECO:0000313" key="6">
    <source>
        <dbReference type="Proteomes" id="UP000001353"/>
    </source>
</evidence>
<dbReference type="PANTHER" id="PTHR45339">
    <property type="entry name" value="HYBRID SIGNAL TRANSDUCTION HISTIDINE KINASE J"/>
    <property type="match status" value="1"/>
</dbReference>
<dbReference type="PROSITE" id="PS50110">
    <property type="entry name" value="RESPONSE_REGULATORY"/>
    <property type="match status" value="1"/>
</dbReference>
<evidence type="ECO:0000256" key="2">
    <source>
        <dbReference type="ARBA" id="ARBA00023012"/>
    </source>
</evidence>
<proteinExistence type="predicted"/>
<accession>F7ZIN1</accession>
<gene>
    <name evidence="5" type="ordered locus">RLO149_c017580</name>
</gene>
<organism evidence="5 6">
    <name type="scientific">Roseobacter litoralis (strain ATCC 49566 / DSM 6996 / JCM 21268 / NBRC 15278 / OCh 149)</name>
    <dbReference type="NCBI Taxonomy" id="391595"/>
    <lineage>
        <taxon>Bacteria</taxon>
        <taxon>Pseudomonadati</taxon>
        <taxon>Pseudomonadota</taxon>
        <taxon>Alphaproteobacteria</taxon>
        <taxon>Rhodobacterales</taxon>
        <taxon>Roseobacteraceae</taxon>
        <taxon>Roseobacter</taxon>
    </lineage>
</organism>
<dbReference type="STRING" id="391595.RLO149_c017580"/>
<dbReference type="SMART" id="SM00448">
    <property type="entry name" value="REC"/>
    <property type="match status" value="1"/>
</dbReference>
<dbReference type="RefSeq" id="WP_013961683.1">
    <property type="nucleotide sequence ID" value="NC_015730.1"/>
</dbReference>
<evidence type="ECO:0000313" key="5">
    <source>
        <dbReference type="EMBL" id="AEI93750.1"/>
    </source>
</evidence>
<dbReference type="KEGG" id="rli:RLO149_c017580"/>
<dbReference type="EMBL" id="CP002623">
    <property type="protein sequence ID" value="AEI93750.1"/>
    <property type="molecule type" value="Genomic_DNA"/>
</dbReference>
<feature type="domain" description="Response regulatory" evidence="4">
    <location>
        <begin position="6"/>
        <end position="126"/>
    </location>
</feature>
<dbReference type="CDD" id="cd17546">
    <property type="entry name" value="REC_hyHK_CKI1_RcsC-like"/>
    <property type="match status" value="1"/>
</dbReference>
<dbReference type="InterPro" id="IPR001789">
    <property type="entry name" value="Sig_transdc_resp-reg_receiver"/>
</dbReference>